<dbReference type="Proteomes" id="UP000190669">
    <property type="component" value="Unassembled WGS sequence"/>
</dbReference>
<proteinExistence type="predicted"/>
<dbReference type="AlphaFoldDB" id="A0AAX2IN51"/>
<evidence type="ECO:0000313" key="1">
    <source>
        <dbReference type="EMBL" id="SKC02928.1"/>
    </source>
</evidence>
<dbReference type="Proteomes" id="UP000251937">
    <property type="component" value="Unassembled WGS sequence"/>
</dbReference>
<evidence type="ECO:0000313" key="3">
    <source>
        <dbReference type="Proteomes" id="UP000190669"/>
    </source>
</evidence>
<name>A0AAX2IN51_9FLAO</name>
<evidence type="ECO:0000313" key="2">
    <source>
        <dbReference type="EMBL" id="SQA90955.1"/>
    </source>
</evidence>
<reference evidence="1 3" key="1">
    <citation type="submission" date="2017-02" db="EMBL/GenBank/DDBJ databases">
        <authorList>
            <person name="Varghese N."/>
            <person name="Submissions S."/>
        </authorList>
    </citation>
    <scope>NUCLEOTIDE SEQUENCE [LARGE SCALE GENOMIC DNA]</scope>
    <source>
        <strain evidence="1 3">DSM 16775</strain>
    </source>
</reference>
<accession>A0AAX2IN51</accession>
<evidence type="ECO:0008006" key="5">
    <source>
        <dbReference type="Google" id="ProtNLM"/>
    </source>
</evidence>
<sequence length="157" mass="18643">MKILNIPKISLFLFIVFACKENKQEKIKSVFAGETSKKWYAYSIDSVHYSQGFYPFRVKEFFKDGRQIQYINNSTTKNLDTIPKDDLYNPEKWFIINDSVVAIGSVRNPKSGYYHKDTRKILYYNKDTIILQGTKRNNYEGVLILTRYKEKEKRINK</sequence>
<keyword evidence="3" id="KW-1185">Reference proteome</keyword>
<dbReference type="EMBL" id="UAVR01000013">
    <property type="protein sequence ID" value="SQA90955.1"/>
    <property type="molecule type" value="Genomic_DNA"/>
</dbReference>
<dbReference type="PROSITE" id="PS51257">
    <property type="entry name" value="PROKAR_LIPOPROTEIN"/>
    <property type="match status" value="1"/>
</dbReference>
<dbReference type="EMBL" id="FUZE01000022">
    <property type="protein sequence ID" value="SKC02928.1"/>
    <property type="molecule type" value="Genomic_DNA"/>
</dbReference>
<evidence type="ECO:0000313" key="4">
    <source>
        <dbReference type="Proteomes" id="UP000251937"/>
    </source>
</evidence>
<reference evidence="2 4" key="2">
    <citation type="submission" date="2018-06" db="EMBL/GenBank/DDBJ databases">
        <authorList>
            <consortium name="Pathogen Informatics"/>
            <person name="Doyle S."/>
        </authorList>
    </citation>
    <scope>NUCLEOTIDE SEQUENCE [LARGE SCALE GENOMIC DNA]</scope>
    <source>
        <strain evidence="2 4">NCTC11212</strain>
    </source>
</reference>
<organism evidence="2 4">
    <name type="scientific">Chryseobacterium balustinum</name>
    <dbReference type="NCBI Taxonomy" id="246"/>
    <lineage>
        <taxon>Bacteria</taxon>
        <taxon>Pseudomonadati</taxon>
        <taxon>Bacteroidota</taxon>
        <taxon>Flavobacteriia</taxon>
        <taxon>Flavobacteriales</taxon>
        <taxon>Weeksellaceae</taxon>
        <taxon>Chryseobacterium group</taxon>
        <taxon>Chryseobacterium</taxon>
    </lineage>
</organism>
<gene>
    <name evidence="2" type="ORF">NCTC11212_02859</name>
    <name evidence="1" type="ORF">SAMN05421800_1222</name>
</gene>
<dbReference type="RefSeq" id="WP_079466606.1">
    <property type="nucleotide sequence ID" value="NZ_FUZE01000022.1"/>
</dbReference>
<protein>
    <recommendedName>
        <fullName evidence="5">Lipocalin-like domain-containing protein</fullName>
    </recommendedName>
</protein>
<comment type="caution">
    <text evidence="2">The sequence shown here is derived from an EMBL/GenBank/DDBJ whole genome shotgun (WGS) entry which is preliminary data.</text>
</comment>